<proteinExistence type="predicted"/>
<evidence type="ECO:0000256" key="2">
    <source>
        <dbReference type="SAM" id="Phobius"/>
    </source>
</evidence>
<feature type="transmembrane region" description="Helical" evidence="2">
    <location>
        <begin position="116"/>
        <end position="137"/>
    </location>
</feature>
<keyword evidence="2" id="KW-0472">Membrane</keyword>
<feature type="non-terminal residue" evidence="3">
    <location>
        <position position="1"/>
    </location>
</feature>
<evidence type="ECO:0000256" key="1">
    <source>
        <dbReference type="SAM" id="MobiDB-lite"/>
    </source>
</evidence>
<keyword evidence="4" id="KW-1185">Reference proteome</keyword>
<gene>
    <name evidence="3" type="ORF">SARC_10268</name>
</gene>
<dbReference type="Proteomes" id="UP000054560">
    <property type="component" value="Unassembled WGS sequence"/>
</dbReference>
<dbReference type="AlphaFoldDB" id="A0A0L0FLA9"/>
<keyword evidence="2" id="KW-0812">Transmembrane</keyword>
<dbReference type="GeneID" id="25910772"/>
<accession>A0A0L0FLA9</accession>
<dbReference type="EMBL" id="KQ242786">
    <property type="protein sequence ID" value="KNC77266.1"/>
    <property type="molecule type" value="Genomic_DNA"/>
</dbReference>
<protein>
    <submittedName>
        <fullName evidence="3">Uncharacterized protein</fullName>
    </submittedName>
</protein>
<evidence type="ECO:0000313" key="4">
    <source>
        <dbReference type="Proteomes" id="UP000054560"/>
    </source>
</evidence>
<feature type="region of interest" description="Disordered" evidence="1">
    <location>
        <begin position="165"/>
        <end position="210"/>
    </location>
</feature>
<evidence type="ECO:0000313" key="3">
    <source>
        <dbReference type="EMBL" id="KNC77266.1"/>
    </source>
</evidence>
<organism evidence="3 4">
    <name type="scientific">Sphaeroforma arctica JP610</name>
    <dbReference type="NCBI Taxonomy" id="667725"/>
    <lineage>
        <taxon>Eukaryota</taxon>
        <taxon>Ichthyosporea</taxon>
        <taxon>Ichthyophonida</taxon>
        <taxon>Sphaeroforma</taxon>
    </lineage>
</organism>
<feature type="compositionally biased region" description="Polar residues" evidence="1">
    <location>
        <begin position="182"/>
        <end position="193"/>
    </location>
</feature>
<name>A0A0L0FLA9_9EUKA</name>
<reference evidence="3 4" key="1">
    <citation type="submission" date="2011-02" db="EMBL/GenBank/DDBJ databases">
        <title>The Genome Sequence of Sphaeroforma arctica JP610.</title>
        <authorList>
            <consortium name="The Broad Institute Genome Sequencing Platform"/>
            <person name="Russ C."/>
            <person name="Cuomo C."/>
            <person name="Young S.K."/>
            <person name="Zeng Q."/>
            <person name="Gargeya S."/>
            <person name="Alvarado L."/>
            <person name="Berlin A."/>
            <person name="Chapman S.B."/>
            <person name="Chen Z."/>
            <person name="Freedman E."/>
            <person name="Gellesch M."/>
            <person name="Goldberg J."/>
            <person name="Griggs A."/>
            <person name="Gujja S."/>
            <person name="Heilman E."/>
            <person name="Heiman D."/>
            <person name="Howarth C."/>
            <person name="Mehta T."/>
            <person name="Neiman D."/>
            <person name="Pearson M."/>
            <person name="Roberts A."/>
            <person name="Saif S."/>
            <person name="Shea T."/>
            <person name="Shenoy N."/>
            <person name="Sisk P."/>
            <person name="Stolte C."/>
            <person name="Sykes S."/>
            <person name="White J."/>
            <person name="Yandava C."/>
            <person name="Burger G."/>
            <person name="Gray M.W."/>
            <person name="Holland P.W.H."/>
            <person name="King N."/>
            <person name="Lang F.B.F."/>
            <person name="Roger A.J."/>
            <person name="Ruiz-Trillo I."/>
            <person name="Haas B."/>
            <person name="Nusbaum C."/>
            <person name="Birren B."/>
        </authorList>
    </citation>
    <scope>NUCLEOTIDE SEQUENCE [LARGE SCALE GENOMIC DNA]</scope>
    <source>
        <strain evidence="3 4">JP610</strain>
    </source>
</reference>
<keyword evidence="2" id="KW-1133">Transmembrane helix</keyword>
<sequence>VSLDIAHDGECEAEDFEGGMCSTLALACPHNIANNALLCGVNGQGKSVLFNSDCEMHERGCNENLAYVLHPNEKCVPDMYSPETVEVEATAYSAADDNTAQHTAETEGSTDDNTELIYNIIAAVVVCLLLLSLAYAIRRSVHLRRQRERAFRFIDLDAELEHEMESTSPAAFSHYHHDQDPTVRTNPPASVTRLSSDDEEELLDQELNGR</sequence>
<dbReference type="RefSeq" id="XP_014151168.1">
    <property type="nucleotide sequence ID" value="XM_014295693.1"/>
</dbReference>